<evidence type="ECO:0000256" key="2">
    <source>
        <dbReference type="ARBA" id="ARBA00022679"/>
    </source>
</evidence>
<sequence length="335" mass="36800">MSSIHFHDLHSQIDRFAEDVIAGLSQRPATLAPKYFYDERGSALFEAITELPEYYPTRTEIGILRDNAADIAREVGSTSLLVEPGGGSLAKVRILLEGLRPLAYVPMDISRDHLRLSAAALAEDFPWLEIHATCTDYSRLMQLPASTPTGTTLAFFPGSSIGNFDPPEAVRFLRAIAELVGPGGYLLIGVDLKKESAILEAAYDDAAGVTAAFNLNLLTRINRELEANFNLPQWRHRAFYNPGPGRIEMHLLSLRPQQVVVEGHPFHFKEGETIHTENSYKYSGEEFATLAGKAGFHGQALWSDPAKLFSVHLLRVASTSADAPPGQVTRSYPPS</sequence>
<dbReference type="Gene3D" id="3.40.50.150">
    <property type="entry name" value="Vaccinia Virus protein VP39"/>
    <property type="match status" value="1"/>
</dbReference>
<evidence type="ECO:0000313" key="5">
    <source>
        <dbReference type="Proteomes" id="UP000280792"/>
    </source>
</evidence>
<dbReference type="InterPro" id="IPR035094">
    <property type="entry name" value="EgtD"/>
</dbReference>
<reference evidence="4 5" key="1">
    <citation type="submission" date="2018-08" db="EMBL/GenBank/DDBJ databases">
        <authorList>
            <person name="Khan S.A."/>
        </authorList>
    </citation>
    <scope>NUCLEOTIDE SEQUENCE [LARGE SCALE GENOMIC DNA]</scope>
    <source>
        <strain evidence="4 5">GTF-13</strain>
    </source>
</reference>
<protein>
    <submittedName>
        <fullName evidence="4">L-histidine N(Alpha)-methyltransferase</fullName>
        <ecNumber evidence="4">2.1.1.44</ecNumber>
    </submittedName>
</protein>
<comment type="caution">
    <text evidence="4">The sequence shown here is derived from an EMBL/GenBank/DDBJ whole genome shotgun (WGS) entry which is preliminary data.</text>
</comment>
<evidence type="ECO:0000313" key="4">
    <source>
        <dbReference type="EMBL" id="RRJ82840.1"/>
    </source>
</evidence>
<dbReference type="InterPro" id="IPR019257">
    <property type="entry name" value="MeTrfase_dom"/>
</dbReference>
<dbReference type="PIRSF" id="PIRSF018005">
    <property type="entry name" value="UCP018005"/>
    <property type="match status" value="1"/>
</dbReference>
<evidence type="ECO:0000259" key="3">
    <source>
        <dbReference type="Pfam" id="PF10017"/>
    </source>
</evidence>
<feature type="domain" description="Histidine-specific methyltransferase SAM-dependent" evidence="3">
    <location>
        <begin position="16"/>
        <end position="315"/>
    </location>
</feature>
<gene>
    <name evidence="4" type="primary">egtD</name>
    <name evidence="4" type="ORF">D0544_13400</name>
</gene>
<dbReference type="InterPro" id="IPR029063">
    <property type="entry name" value="SAM-dependent_MTases_sf"/>
</dbReference>
<dbReference type="RefSeq" id="WP_125016950.1">
    <property type="nucleotide sequence ID" value="NZ_QWEZ01000002.1"/>
</dbReference>
<dbReference type="GO" id="GO:0052706">
    <property type="term" value="F:L-histidine N(alpha)-methyltransferase activity"/>
    <property type="evidence" value="ECO:0007669"/>
    <property type="project" value="UniProtKB-EC"/>
</dbReference>
<name>A0A3P3VJF2_9GAMM</name>
<organism evidence="4 5">
    <name type="scientific">Aestuariirhabdus litorea</name>
    <dbReference type="NCBI Taxonomy" id="2528527"/>
    <lineage>
        <taxon>Bacteria</taxon>
        <taxon>Pseudomonadati</taxon>
        <taxon>Pseudomonadota</taxon>
        <taxon>Gammaproteobacteria</taxon>
        <taxon>Oceanospirillales</taxon>
        <taxon>Aestuariirhabdaceae</taxon>
        <taxon>Aestuariirhabdus</taxon>
    </lineage>
</organism>
<dbReference type="InterPro" id="IPR051128">
    <property type="entry name" value="EgtD_Methyltrsf_superfamily"/>
</dbReference>
<dbReference type="Proteomes" id="UP000280792">
    <property type="component" value="Unassembled WGS sequence"/>
</dbReference>
<keyword evidence="5" id="KW-1185">Reference proteome</keyword>
<dbReference type="Pfam" id="PF10017">
    <property type="entry name" value="Methyltransf_33"/>
    <property type="match status" value="1"/>
</dbReference>
<keyword evidence="2 4" id="KW-0808">Transferase</keyword>
<dbReference type="InterPro" id="IPR017804">
    <property type="entry name" value="MeTrfase_EgtD-like"/>
</dbReference>
<proteinExistence type="predicted"/>
<dbReference type="GO" id="GO:0032259">
    <property type="term" value="P:methylation"/>
    <property type="evidence" value="ECO:0007669"/>
    <property type="project" value="UniProtKB-KW"/>
</dbReference>
<dbReference type="EMBL" id="QWEZ01000002">
    <property type="protein sequence ID" value="RRJ82840.1"/>
    <property type="molecule type" value="Genomic_DNA"/>
</dbReference>
<dbReference type="NCBIfam" id="TIGR03438">
    <property type="entry name" value="egtD_ergothio"/>
    <property type="match status" value="1"/>
</dbReference>
<accession>A0A3P3VJF2</accession>
<dbReference type="AlphaFoldDB" id="A0A3P3VJF2"/>
<keyword evidence="1 4" id="KW-0489">Methyltransferase</keyword>
<dbReference type="EC" id="2.1.1.44" evidence="4"/>
<reference evidence="4 5" key="2">
    <citation type="submission" date="2018-12" db="EMBL/GenBank/DDBJ databases">
        <title>Simiduia agarivorans gen. nov., sp. nov., a marine, agarolytic bacterium isolated from shallow coastal water from Keelung, Taiwan.</title>
        <authorList>
            <person name="Shieh W.Y."/>
        </authorList>
    </citation>
    <scope>NUCLEOTIDE SEQUENCE [LARGE SCALE GENOMIC DNA]</scope>
    <source>
        <strain evidence="4 5">GTF-13</strain>
    </source>
</reference>
<dbReference type="PANTHER" id="PTHR43397">
    <property type="entry name" value="ERGOTHIONEINE BIOSYNTHESIS PROTEIN 1"/>
    <property type="match status" value="1"/>
</dbReference>
<dbReference type="PANTHER" id="PTHR43397:SF1">
    <property type="entry name" value="ERGOTHIONEINE BIOSYNTHESIS PROTEIN 1"/>
    <property type="match status" value="1"/>
</dbReference>
<evidence type="ECO:0000256" key="1">
    <source>
        <dbReference type="ARBA" id="ARBA00022603"/>
    </source>
</evidence>
<dbReference type="SUPFAM" id="SSF53335">
    <property type="entry name" value="S-adenosyl-L-methionine-dependent methyltransferases"/>
    <property type="match status" value="1"/>
</dbReference>